<protein>
    <submittedName>
        <fullName evidence="2">Uncharacterized protein</fullName>
    </submittedName>
</protein>
<feature type="compositionally biased region" description="Low complexity" evidence="1">
    <location>
        <begin position="1"/>
        <end position="21"/>
    </location>
</feature>
<name>A0A4Z2FTG9_9TELE</name>
<feature type="region of interest" description="Disordered" evidence="1">
    <location>
        <begin position="1"/>
        <end position="63"/>
    </location>
</feature>
<evidence type="ECO:0000313" key="3">
    <source>
        <dbReference type="Proteomes" id="UP000314294"/>
    </source>
</evidence>
<keyword evidence="3" id="KW-1185">Reference proteome</keyword>
<comment type="caution">
    <text evidence="2">The sequence shown here is derived from an EMBL/GenBank/DDBJ whole genome shotgun (WGS) entry which is preliminary data.</text>
</comment>
<dbReference type="EMBL" id="SRLO01000920">
    <property type="protein sequence ID" value="TNN44160.1"/>
    <property type="molecule type" value="Genomic_DNA"/>
</dbReference>
<accession>A0A4Z2FTG9</accession>
<sequence>MFPSPESQSQDQPISSSQSCQLKEELCSSPQTPGRSQPVCIRRSRGTEDVVASGSMRAGCLTS</sequence>
<dbReference type="Proteomes" id="UP000314294">
    <property type="component" value="Unassembled WGS sequence"/>
</dbReference>
<reference evidence="2 3" key="1">
    <citation type="submission" date="2019-03" db="EMBL/GenBank/DDBJ databases">
        <title>First draft genome of Liparis tanakae, snailfish: a comprehensive survey of snailfish specific genes.</title>
        <authorList>
            <person name="Kim W."/>
            <person name="Song I."/>
            <person name="Jeong J.-H."/>
            <person name="Kim D."/>
            <person name="Kim S."/>
            <person name="Ryu S."/>
            <person name="Song J.Y."/>
            <person name="Lee S.K."/>
        </authorList>
    </citation>
    <scope>NUCLEOTIDE SEQUENCE [LARGE SCALE GENOMIC DNA]</scope>
    <source>
        <tissue evidence="2">Muscle</tissue>
    </source>
</reference>
<gene>
    <name evidence="2" type="ORF">EYF80_045640</name>
</gene>
<evidence type="ECO:0000313" key="2">
    <source>
        <dbReference type="EMBL" id="TNN44160.1"/>
    </source>
</evidence>
<evidence type="ECO:0000256" key="1">
    <source>
        <dbReference type="SAM" id="MobiDB-lite"/>
    </source>
</evidence>
<organism evidence="2 3">
    <name type="scientific">Liparis tanakae</name>
    <name type="common">Tanaka's snailfish</name>
    <dbReference type="NCBI Taxonomy" id="230148"/>
    <lineage>
        <taxon>Eukaryota</taxon>
        <taxon>Metazoa</taxon>
        <taxon>Chordata</taxon>
        <taxon>Craniata</taxon>
        <taxon>Vertebrata</taxon>
        <taxon>Euteleostomi</taxon>
        <taxon>Actinopterygii</taxon>
        <taxon>Neopterygii</taxon>
        <taxon>Teleostei</taxon>
        <taxon>Neoteleostei</taxon>
        <taxon>Acanthomorphata</taxon>
        <taxon>Eupercaria</taxon>
        <taxon>Perciformes</taxon>
        <taxon>Cottioidei</taxon>
        <taxon>Cottales</taxon>
        <taxon>Liparidae</taxon>
        <taxon>Liparis</taxon>
    </lineage>
</organism>
<dbReference type="AlphaFoldDB" id="A0A4Z2FTG9"/>
<proteinExistence type="predicted"/>